<accession>A0A095X1G7</accession>
<evidence type="ECO:0000313" key="2">
    <source>
        <dbReference type="EMBL" id="KGF03683.1"/>
    </source>
</evidence>
<feature type="transmembrane region" description="Helical" evidence="1">
    <location>
        <begin position="12"/>
        <end position="30"/>
    </location>
</feature>
<gene>
    <name evidence="2" type="ORF">HMPREF1630_06435</name>
</gene>
<comment type="caution">
    <text evidence="2">The sequence shown here is derived from an EMBL/GenBank/DDBJ whole genome shotgun (WGS) entry which is preliminary data.</text>
</comment>
<proteinExistence type="predicted"/>
<dbReference type="EMBL" id="JRMW01000037">
    <property type="protein sequence ID" value="KGF03683.1"/>
    <property type="molecule type" value="Genomic_DNA"/>
</dbReference>
<reference evidence="2 3" key="1">
    <citation type="submission" date="2014-07" db="EMBL/GenBank/DDBJ databases">
        <authorList>
            <person name="McCorrison J."/>
            <person name="Sanka R."/>
            <person name="Torralba M."/>
            <person name="Gillis M."/>
            <person name="Haft D.H."/>
            <person name="Methe B."/>
            <person name="Sutton G."/>
            <person name="Nelson K.E."/>
        </authorList>
    </citation>
    <scope>NUCLEOTIDE SEQUENCE [LARGE SCALE GENOMIC DNA]</scope>
    <source>
        <strain evidence="2 3">S7-1-13</strain>
    </source>
</reference>
<protein>
    <submittedName>
        <fullName evidence="2">Uncharacterized protein</fullName>
    </submittedName>
</protein>
<organism evidence="2 3">
    <name type="scientific">Anaerococcus lactolyticus S7-1-13</name>
    <dbReference type="NCBI Taxonomy" id="1284686"/>
    <lineage>
        <taxon>Bacteria</taxon>
        <taxon>Bacillati</taxon>
        <taxon>Bacillota</taxon>
        <taxon>Tissierellia</taxon>
        <taxon>Tissierellales</taxon>
        <taxon>Peptoniphilaceae</taxon>
        <taxon>Anaerococcus</taxon>
    </lineage>
</organism>
<sequence length="115" mass="13473">MDKNYDKKRNLYCLASLLVIAYTLLFFFLGEDFGLGYDFENTFLNPVLLPLSLSLWLIIIGIFLRKKYDNLILLFVVIFAAVHVFYIVIGIGFDKTFMDFIKEYLMFLTFGLINL</sequence>
<evidence type="ECO:0000313" key="3">
    <source>
        <dbReference type="Proteomes" id="UP000029579"/>
    </source>
</evidence>
<keyword evidence="1" id="KW-1133">Transmembrane helix</keyword>
<dbReference type="Proteomes" id="UP000029579">
    <property type="component" value="Unassembled WGS sequence"/>
</dbReference>
<name>A0A095X1G7_9FIRM</name>
<keyword evidence="1" id="KW-0472">Membrane</keyword>
<feature type="transmembrane region" description="Helical" evidence="1">
    <location>
        <begin position="42"/>
        <end position="64"/>
    </location>
</feature>
<feature type="transmembrane region" description="Helical" evidence="1">
    <location>
        <begin position="71"/>
        <end position="93"/>
    </location>
</feature>
<dbReference type="RefSeq" id="WP_037328137.1">
    <property type="nucleotide sequence ID" value="NZ_JRMW01000037.1"/>
</dbReference>
<evidence type="ECO:0000256" key="1">
    <source>
        <dbReference type="SAM" id="Phobius"/>
    </source>
</evidence>
<dbReference type="AlphaFoldDB" id="A0A095X1G7"/>
<keyword evidence="1" id="KW-0812">Transmembrane</keyword>